<name>A0ABQ9K033_9CUCU</name>
<reference evidence="1" key="1">
    <citation type="journal article" date="2023" name="Insect Mol. Biol.">
        <title>Genome sequencing provides insights into the evolution of gene families encoding plant cell wall-degrading enzymes in longhorned beetles.</title>
        <authorList>
            <person name="Shin N.R."/>
            <person name="Okamura Y."/>
            <person name="Kirsch R."/>
            <person name="Pauchet Y."/>
        </authorList>
    </citation>
    <scope>NUCLEOTIDE SEQUENCE</scope>
    <source>
        <strain evidence="1">MMC_N1</strain>
    </source>
</reference>
<sequence length="115" mass="13054">MVRPQMRDAAKMKMFGLLTRITTDWCPCSILCKRFNVPEPSVDTLQPGLSGNVKDERAEIAAIEEKNETHLTMEVVEEITQIESSLVTESTSQISPVEHLENLKEELEPTRLLRT</sequence>
<proteinExistence type="predicted"/>
<dbReference type="EMBL" id="JAPWTJ010000073">
    <property type="protein sequence ID" value="KAJ8983487.1"/>
    <property type="molecule type" value="Genomic_DNA"/>
</dbReference>
<accession>A0ABQ9K033</accession>
<dbReference type="Proteomes" id="UP001162164">
    <property type="component" value="Unassembled WGS sequence"/>
</dbReference>
<evidence type="ECO:0000313" key="1">
    <source>
        <dbReference type="EMBL" id="KAJ8983487.1"/>
    </source>
</evidence>
<comment type="caution">
    <text evidence="1">The sequence shown here is derived from an EMBL/GenBank/DDBJ whole genome shotgun (WGS) entry which is preliminary data.</text>
</comment>
<gene>
    <name evidence="1" type="ORF">NQ317_014947</name>
</gene>
<evidence type="ECO:0000313" key="2">
    <source>
        <dbReference type="Proteomes" id="UP001162164"/>
    </source>
</evidence>
<organism evidence="1 2">
    <name type="scientific">Molorchus minor</name>
    <dbReference type="NCBI Taxonomy" id="1323400"/>
    <lineage>
        <taxon>Eukaryota</taxon>
        <taxon>Metazoa</taxon>
        <taxon>Ecdysozoa</taxon>
        <taxon>Arthropoda</taxon>
        <taxon>Hexapoda</taxon>
        <taxon>Insecta</taxon>
        <taxon>Pterygota</taxon>
        <taxon>Neoptera</taxon>
        <taxon>Endopterygota</taxon>
        <taxon>Coleoptera</taxon>
        <taxon>Polyphaga</taxon>
        <taxon>Cucujiformia</taxon>
        <taxon>Chrysomeloidea</taxon>
        <taxon>Cerambycidae</taxon>
        <taxon>Lamiinae</taxon>
        <taxon>Monochamini</taxon>
        <taxon>Molorchus</taxon>
    </lineage>
</organism>
<protein>
    <submittedName>
        <fullName evidence="1">Uncharacterized protein</fullName>
    </submittedName>
</protein>
<keyword evidence="2" id="KW-1185">Reference proteome</keyword>